<sequence>MKKRFRDKLQQAIYVVINPFVKGLIKLGLTPNAVTLIGFLLNIGVVVIFVTGVEEGNRGDLSYVGWAGGLILFAGLFDMLDGQVARLGNMGSRFGALFDSVLDRYSEMVLFLGICYYLIGHHYFLSSIFAFIALIGSMMVSYTRARAEGLGIECKGGLMQRPERIVIISLSAIACGVTSHFIGGDYKLYIPGIPFQVFETISIFTFPLFIMAIMTNITAVGRILDAKKAIDKQDQVTRVIRSATTTPVIAILLMVMPAMAMAAPQGGKEPVFPTPSGIPTMLFYMQRTPNANTVIYDLNLQKDGTLNESEPVNIYWIRYTENNEKKGLSYIQRKFAYGLKVKQVAKDKYELRSVAYDKKKLYLMKSAEGQYHIYTQIGTVMAQLNRIYLQIEGGTFWFPNVVYIEMKGIDPTTGKEIKEQFKP</sequence>
<name>A0ABS7GAR1_9BACT</name>
<keyword evidence="8" id="KW-1185">Reference proteome</keyword>
<dbReference type="InterPro" id="IPR048254">
    <property type="entry name" value="CDP_ALCOHOL_P_TRANSF_CS"/>
</dbReference>
<comment type="caution">
    <text evidence="7">The sequence shown here is derived from an EMBL/GenBank/DDBJ whole genome shotgun (WGS) entry which is preliminary data.</text>
</comment>
<comment type="subcellular location">
    <subcellularLocation>
        <location evidence="1">Membrane</location>
    </subcellularLocation>
</comment>
<evidence type="ECO:0000313" key="7">
    <source>
        <dbReference type="EMBL" id="MBW8683623.1"/>
    </source>
</evidence>
<evidence type="ECO:0000256" key="1">
    <source>
        <dbReference type="ARBA" id="ARBA00004370"/>
    </source>
</evidence>
<dbReference type="Pfam" id="PF16117">
    <property type="entry name" value="DUF4833"/>
    <property type="match status" value="1"/>
</dbReference>
<dbReference type="Pfam" id="PF01066">
    <property type="entry name" value="CDP-OH_P_transf"/>
    <property type="match status" value="1"/>
</dbReference>
<feature type="transmembrane region" description="Helical" evidence="5">
    <location>
        <begin position="245"/>
        <end position="263"/>
    </location>
</feature>
<dbReference type="PANTHER" id="PTHR10414">
    <property type="entry name" value="ETHANOLAMINEPHOSPHOTRANSFERASE"/>
    <property type="match status" value="1"/>
</dbReference>
<protein>
    <submittedName>
        <fullName evidence="7">DUF4833 domain-containing protein</fullName>
    </submittedName>
</protein>
<keyword evidence="2 4" id="KW-0808">Transferase</keyword>
<dbReference type="PROSITE" id="PS00379">
    <property type="entry name" value="CDP_ALCOHOL_P_TRANSF"/>
    <property type="match status" value="1"/>
</dbReference>
<proteinExistence type="inferred from homology"/>
<gene>
    <name evidence="7" type="ORF">K1Y79_04695</name>
</gene>
<dbReference type="InterPro" id="IPR032269">
    <property type="entry name" value="DUF4833"/>
</dbReference>
<reference evidence="7 8" key="1">
    <citation type="submission" date="2021-08" db="EMBL/GenBank/DDBJ databases">
        <title>The genome sequence of Chitinophaga sp. B61.</title>
        <authorList>
            <person name="Zhang X."/>
        </authorList>
    </citation>
    <scope>NUCLEOTIDE SEQUENCE [LARGE SCALE GENOMIC DNA]</scope>
    <source>
        <strain evidence="7 8">B61</strain>
    </source>
</reference>
<feature type="transmembrane region" description="Helical" evidence="5">
    <location>
        <begin position="125"/>
        <end position="145"/>
    </location>
</feature>
<dbReference type="InterPro" id="IPR043130">
    <property type="entry name" value="CDP-OH_PTrfase_TM_dom"/>
</dbReference>
<dbReference type="RefSeq" id="WP_220248838.1">
    <property type="nucleotide sequence ID" value="NZ_JAICCF010000001.1"/>
</dbReference>
<feature type="transmembrane region" description="Helical" evidence="5">
    <location>
        <begin position="63"/>
        <end position="80"/>
    </location>
</feature>
<dbReference type="InterPro" id="IPR000462">
    <property type="entry name" value="CDP-OH_P_trans"/>
</dbReference>
<dbReference type="Gene3D" id="1.20.120.1760">
    <property type="match status" value="1"/>
</dbReference>
<feature type="transmembrane region" description="Helical" evidence="5">
    <location>
        <begin position="165"/>
        <end position="183"/>
    </location>
</feature>
<feature type="domain" description="DUF4833" evidence="6">
    <location>
        <begin position="283"/>
        <end position="419"/>
    </location>
</feature>
<keyword evidence="5" id="KW-1133">Transmembrane helix</keyword>
<keyword evidence="5" id="KW-0812">Transmembrane</keyword>
<organism evidence="7 8">
    <name type="scientific">Chitinophaga rhizophila</name>
    <dbReference type="NCBI Taxonomy" id="2866212"/>
    <lineage>
        <taxon>Bacteria</taxon>
        <taxon>Pseudomonadati</taxon>
        <taxon>Bacteroidota</taxon>
        <taxon>Chitinophagia</taxon>
        <taxon>Chitinophagales</taxon>
        <taxon>Chitinophagaceae</taxon>
        <taxon>Chitinophaga</taxon>
    </lineage>
</organism>
<dbReference type="EMBL" id="JAICCF010000001">
    <property type="protein sequence ID" value="MBW8683623.1"/>
    <property type="molecule type" value="Genomic_DNA"/>
</dbReference>
<evidence type="ECO:0000256" key="5">
    <source>
        <dbReference type="SAM" id="Phobius"/>
    </source>
</evidence>
<dbReference type="PANTHER" id="PTHR10414:SF37">
    <property type="entry name" value="BB IN A BOXCAR, ISOFORM C"/>
    <property type="match status" value="1"/>
</dbReference>
<dbReference type="Proteomes" id="UP000812961">
    <property type="component" value="Unassembled WGS sequence"/>
</dbReference>
<keyword evidence="3 5" id="KW-0472">Membrane</keyword>
<feature type="transmembrane region" description="Helical" evidence="5">
    <location>
        <begin position="32"/>
        <end position="51"/>
    </location>
</feature>
<accession>A0ABS7GAR1</accession>
<dbReference type="InterPro" id="IPR014472">
    <property type="entry name" value="CHOPT"/>
</dbReference>
<comment type="similarity">
    <text evidence="4">Belongs to the CDP-alcohol phosphatidyltransferase class-I family.</text>
</comment>
<evidence type="ECO:0000256" key="3">
    <source>
        <dbReference type="ARBA" id="ARBA00023136"/>
    </source>
</evidence>
<feature type="transmembrane region" description="Helical" evidence="5">
    <location>
        <begin position="203"/>
        <end position="224"/>
    </location>
</feature>
<evidence type="ECO:0000256" key="2">
    <source>
        <dbReference type="ARBA" id="ARBA00022679"/>
    </source>
</evidence>
<evidence type="ECO:0000256" key="4">
    <source>
        <dbReference type="RuleBase" id="RU003750"/>
    </source>
</evidence>
<evidence type="ECO:0000259" key="6">
    <source>
        <dbReference type="Pfam" id="PF16117"/>
    </source>
</evidence>
<evidence type="ECO:0000313" key="8">
    <source>
        <dbReference type="Proteomes" id="UP000812961"/>
    </source>
</evidence>